<dbReference type="GO" id="GO:0016787">
    <property type="term" value="F:hydrolase activity"/>
    <property type="evidence" value="ECO:0007669"/>
    <property type="project" value="InterPro"/>
</dbReference>
<protein>
    <submittedName>
        <fullName evidence="3">Calcineurin-like phosphoesterase</fullName>
    </submittedName>
</protein>
<feature type="compositionally biased region" description="Pro residues" evidence="1">
    <location>
        <begin position="346"/>
        <end position="365"/>
    </location>
</feature>
<dbReference type="AlphaFoldDB" id="A0A1I1VVX7"/>
<dbReference type="InterPro" id="IPR027417">
    <property type="entry name" value="P-loop_NTPase"/>
</dbReference>
<gene>
    <name evidence="3" type="ORF">SAMN02745121_01946</name>
</gene>
<dbReference type="RefSeq" id="WP_177325893.1">
    <property type="nucleotide sequence ID" value="NZ_FOMX01000005.1"/>
</dbReference>
<name>A0A1I1VVX7_9BACT</name>
<dbReference type="STRING" id="54.SAMN02745121_01946"/>
<evidence type="ECO:0000259" key="2">
    <source>
        <dbReference type="Pfam" id="PF00149"/>
    </source>
</evidence>
<dbReference type="InterPro" id="IPR029052">
    <property type="entry name" value="Metallo-depent_PP-like"/>
</dbReference>
<dbReference type="SUPFAM" id="SSF52540">
    <property type="entry name" value="P-loop containing nucleoside triphosphate hydrolases"/>
    <property type="match status" value="1"/>
</dbReference>
<dbReference type="InterPro" id="IPR004843">
    <property type="entry name" value="Calcineurin-like_PHP"/>
</dbReference>
<feature type="compositionally biased region" description="Polar residues" evidence="1">
    <location>
        <begin position="377"/>
        <end position="388"/>
    </location>
</feature>
<sequence length="747" mass="82914">MRSFGWLHFTDLHQGLEAQGWLWPGVREVLLADLEKLHARCGPWDLVLFSGDLTQRGSAAEFARLNQTLQQLWDHLRALGSTPALVAVPGNHDLIRPDPRRPESLVLGRWDTYPEVQVEFWRDASSPYRALVDQAFAPYSEWLKSHPFTGLQLQRGMLPGDCSAVLAKDGLKLGIVGLNSAFLQLGDGDYTGKLALDVRQLHAACGGDGPAWVKECDFALLMTHHPPNWLQAKARDELMGEIAPPGRFVAHIYGHMHEHASSVVAIGGAQGRRELQGSSLFGLEVYGGNVDRRHGYTAARITVDDKNEATLRLWPRVAKKHAAGHWRIVQDLDAFELGDDQGTRPEPLPPPRRRPPPPPPPPPVNPANLIATGPVPSASTSGSHPSISQTAPIPLGVITSLSGGAPGDSGIFYSSIAARVQPPGAPYNINWHVHRAEEERTALNYLDQPGAPVVLWGPDKFGKTWMSQFLTDMVYQADGGACRVVAINLDTFDYESRSDYANFIREFAFQIVGSIGGPEDWVPTLWKSPGSVNQKLGRLMRDNVLPLASTRVILALDRVDAVWGLPFKDDWFGMLRAWAEDPRLEKLRLVLGISTTPRRLIERTTQSPFNLSPPIVLGDLTRDQVETLSHLYGLEWTHQDYTELMSLVGGHPYLVRLAMHRANLAGGLSARELLAEPSNLFDDFLQRYARRLHLHPEMMAGVKRLRSDSLAELDSDTSAALESSGIAVEEKVGFYRLRYRLYERLRP</sequence>
<reference evidence="4" key="1">
    <citation type="submission" date="2016-10" db="EMBL/GenBank/DDBJ databases">
        <authorList>
            <person name="Varghese N."/>
            <person name="Submissions S."/>
        </authorList>
    </citation>
    <scope>NUCLEOTIDE SEQUENCE [LARGE SCALE GENOMIC DNA]</scope>
    <source>
        <strain evidence="4">ATCC 25963</strain>
    </source>
</reference>
<dbReference type="Pfam" id="PF14516">
    <property type="entry name" value="AAA_35"/>
    <property type="match status" value="1"/>
</dbReference>
<feature type="region of interest" description="Disordered" evidence="1">
    <location>
        <begin position="337"/>
        <end position="388"/>
    </location>
</feature>
<keyword evidence="4" id="KW-1185">Reference proteome</keyword>
<evidence type="ECO:0000313" key="4">
    <source>
        <dbReference type="Proteomes" id="UP000199400"/>
    </source>
</evidence>
<evidence type="ECO:0000256" key="1">
    <source>
        <dbReference type="SAM" id="MobiDB-lite"/>
    </source>
</evidence>
<proteinExistence type="predicted"/>
<dbReference type="SUPFAM" id="SSF56300">
    <property type="entry name" value="Metallo-dependent phosphatases"/>
    <property type="match status" value="1"/>
</dbReference>
<dbReference type="Proteomes" id="UP000199400">
    <property type="component" value="Unassembled WGS sequence"/>
</dbReference>
<dbReference type="Gene3D" id="3.60.21.10">
    <property type="match status" value="1"/>
</dbReference>
<evidence type="ECO:0000313" key="3">
    <source>
        <dbReference type="EMBL" id="SFD86238.1"/>
    </source>
</evidence>
<feature type="domain" description="Calcineurin-like phosphoesterase" evidence="2">
    <location>
        <begin position="7"/>
        <end position="258"/>
    </location>
</feature>
<organism evidence="3 4">
    <name type="scientific">Nannocystis exedens</name>
    <dbReference type="NCBI Taxonomy" id="54"/>
    <lineage>
        <taxon>Bacteria</taxon>
        <taxon>Pseudomonadati</taxon>
        <taxon>Myxococcota</taxon>
        <taxon>Polyangia</taxon>
        <taxon>Nannocystales</taxon>
        <taxon>Nannocystaceae</taxon>
        <taxon>Nannocystis</taxon>
    </lineage>
</organism>
<accession>A0A1I1VVX7</accession>
<dbReference type="Pfam" id="PF00149">
    <property type="entry name" value="Metallophos"/>
    <property type="match status" value="1"/>
</dbReference>
<dbReference type="EMBL" id="FOMX01000005">
    <property type="protein sequence ID" value="SFD86238.1"/>
    <property type="molecule type" value="Genomic_DNA"/>
</dbReference>